<accession>A0A848J2J7</accession>
<sequence>MQRIIFLFLLIIAANLTVSAQEVRSRSELVLLQKMDDAEVAIEDERYEDADKLLKEVIKGMAVLPAEVTYLFGKNSFFLGKYKQSINWLSKYIELKGTSGKDYYDAVEYLEKSQNAYKDGLDTGEPVFTTDSIEIVKVNSIDCVDPNSTITCPVCAGEGVIIRQGPLNKSYKACNYCKEKGFMSCADYNRLLNGNLITK</sequence>
<dbReference type="InterPro" id="IPR036410">
    <property type="entry name" value="HSP_DnaJ_Cys-rich_dom_sf"/>
</dbReference>
<proteinExistence type="predicted"/>
<protein>
    <recommendedName>
        <fullName evidence="3">Tetratricopeptide repeat protein</fullName>
    </recommendedName>
</protein>
<dbReference type="AlphaFoldDB" id="A0A848J2J7"/>
<gene>
    <name evidence="1" type="ORF">HH304_15060</name>
</gene>
<reference evidence="1 2" key="1">
    <citation type="submission" date="2020-04" db="EMBL/GenBank/DDBJ databases">
        <title>Flammeovirgaceae bacterium KN852 isolated from deep sea.</title>
        <authorList>
            <person name="Zhang D.-C."/>
        </authorList>
    </citation>
    <scope>NUCLEOTIDE SEQUENCE [LARGE SCALE GENOMIC DNA]</scope>
    <source>
        <strain evidence="1 2">KN852</strain>
    </source>
</reference>
<dbReference type="RefSeq" id="WP_169683104.1">
    <property type="nucleotide sequence ID" value="NZ_JABBNU010000009.1"/>
</dbReference>
<dbReference type="SUPFAM" id="SSF48452">
    <property type="entry name" value="TPR-like"/>
    <property type="match status" value="1"/>
</dbReference>
<name>A0A848J2J7_9BACT</name>
<evidence type="ECO:0008006" key="3">
    <source>
        <dbReference type="Google" id="ProtNLM"/>
    </source>
</evidence>
<dbReference type="InterPro" id="IPR011990">
    <property type="entry name" value="TPR-like_helical_dom_sf"/>
</dbReference>
<keyword evidence="2" id="KW-1185">Reference proteome</keyword>
<dbReference type="Proteomes" id="UP000559010">
    <property type="component" value="Unassembled WGS sequence"/>
</dbReference>
<evidence type="ECO:0000313" key="2">
    <source>
        <dbReference type="Proteomes" id="UP000559010"/>
    </source>
</evidence>
<evidence type="ECO:0000313" key="1">
    <source>
        <dbReference type="EMBL" id="NMM49725.1"/>
    </source>
</evidence>
<dbReference type="SUPFAM" id="SSF57938">
    <property type="entry name" value="DnaJ/Hsp40 cysteine-rich domain"/>
    <property type="match status" value="1"/>
</dbReference>
<organism evidence="1 2">
    <name type="scientific">Marinigracilibium pacificum</name>
    <dbReference type="NCBI Taxonomy" id="2729599"/>
    <lineage>
        <taxon>Bacteria</taxon>
        <taxon>Pseudomonadati</taxon>
        <taxon>Bacteroidota</taxon>
        <taxon>Cytophagia</taxon>
        <taxon>Cytophagales</taxon>
        <taxon>Flammeovirgaceae</taxon>
        <taxon>Marinigracilibium</taxon>
    </lineage>
</organism>
<dbReference type="EMBL" id="JABBNU010000009">
    <property type="protein sequence ID" value="NMM49725.1"/>
    <property type="molecule type" value="Genomic_DNA"/>
</dbReference>
<comment type="caution">
    <text evidence="1">The sequence shown here is derived from an EMBL/GenBank/DDBJ whole genome shotgun (WGS) entry which is preliminary data.</text>
</comment>